<dbReference type="EMBL" id="LAZR01000748">
    <property type="protein sequence ID" value="KKN58781.1"/>
    <property type="molecule type" value="Genomic_DNA"/>
</dbReference>
<dbReference type="Pfam" id="PF07505">
    <property type="entry name" value="DUF5131"/>
    <property type="match status" value="1"/>
</dbReference>
<dbReference type="InterPro" id="IPR011101">
    <property type="entry name" value="DUF5131"/>
</dbReference>
<dbReference type="AlphaFoldDB" id="A0A0F9UC30"/>
<dbReference type="InterPro" id="IPR058240">
    <property type="entry name" value="rSAM_sf"/>
</dbReference>
<dbReference type="GO" id="GO:0051536">
    <property type="term" value="F:iron-sulfur cluster binding"/>
    <property type="evidence" value="ECO:0007669"/>
    <property type="project" value="InterPro"/>
</dbReference>
<protein>
    <recommendedName>
        <fullName evidence="2">Radical SAM core domain-containing protein</fullName>
    </recommendedName>
</protein>
<organism evidence="1">
    <name type="scientific">marine sediment metagenome</name>
    <dbReference type="NCBI Taxonomy" id="412755"/>
    <lineage>
        <taxon>unclassified sequences</taxon>
        <taxon>metagenomes</taxon>
        <taxon>ecological metagenomes</taxon>
    </lineage>
</organism>
<dbReference type="SUPFAM" id="SSF102114">
    <property type="entry name" value="Radical SAM enzymes"/>
    <property type="match status" value="1"/>
</dbReference>
<proteinExistence type="predicted"/>
<comment type="caution">
    <text evidence="1">The sequence shown here is derived from an EMBL/GenBank/DDBJ whole genome shotgun (WGS) entry which is preliminary data.</text>
</comment>
<gene>
    <name evidence="1" type="ORF">LCGC14_0548760</name>
</gene>
<name>A0A0F9UC30_9ZZZZ</name>
<dbReference type="SFLD" id="SFLDS00029">
    <property type="entry name" value="Radical_SAM"/>
    <property type="match status" value="1"/>
</dbReference>
<reference evidence="1" key="1">
    <citation type="journal article" date="2015" name="Nature">
        <title>Complex archaea that bridge the gap between prokaryotes and eukaryotes.</title>
        <authorList>
            <person name="Spang A."/>
            <person name="Saw J.H."/>
            <person name="Jorgensen S.L."/>
            <person name="Zaremba-Niedzwiedzka K."/>
            <person name="Martijn J."/>
            <person name="Lind A.E."/>
            <person name="van Eijk R."/>
            <person name="Schleper C."/>
            <person name="Guy L."/>
            <person name="Ettema T.J."/>
        </authorList>
    </citation>
    <scope>NUCLEOTIDE SEQUENCE</scope>
</reference>
<evidence type="ECO:0000313" key="1">
    <source>
        <dbReference type="EMBL" id="KKN58781.1"/>
    </source>
</evidence>
<accession>A0A0F9UC30</accession>
<dbReference type="GO" id="GO:0003824">
    <property type="term" value="F:catalytic activity"/>
    <property type="evidence" value="ECO:0007669"/>
    <property type="project" value="InterPro"/>
</dbReference>
<dbReference type="InterPro" id="IPR007197">
    <property type="entry name" value="rSAM"/>
</dbReference>
<evidence type="ECO:0008006" key="2">
    <source>
        <dbReference type="Google" id="ProtNLM"/>
    </source>
</evidence>
<sequence length="236" mass="27757">MPLNKQKPESDMYNWISHSFTPIRGRCPYKCKYCYAKHFTQKALHLDQKDLKLDLYKDSTPDKRNVIFVCSTIDMFHPDVPIEWIEEVLRHCNEFPDNKYLLQTKSPHRYWHFTHLFTKHYALCTTIETNRDTSSISLAPPTCRRVVQMAVLSNKGYNVSITIEPIIQFDLEIMVEWMKEIKPLWINIGADSKGHNLDEPSWDKVEALISELKKFTRVVIKNNLGRLRKSITPTES</sequence>